<keyword evidence="2 5" id="KW-0812">Transmembrane</keyword>
<dbReference type="GO" id="GO:0015165">
    <property type="term" value="F:pyrimidine nucleotide-sugar transmembrane transporter activity"/>
    <property type="evidence" value="ECO:0007669"/>
    <property type="project" value="InterPro"/>
</dbReference>
<feature type="transmembrane region" description="Helical" evidence="5">
    <location>
        <begin position="108"/>
        <end position="135"/>
    </location>
</feature>
<sequence length="164" mass="17634">GVWFELVLKSPGFSHSGLDQKLAQEFAMWVRNIHLAMFAFLVAFVGAYTKDSAAIAAKGFFQGYQPITCLVVVLEASGGIIVALVIKYTDNILKNFATAISIVTATTLSIIFTGFVIHPLFVLGTVAVLGAITIYQRNPPNKDNTIPCACSSRTLKMSDGDDGK</sequence>
<dbReference type="AlphaFoldDB" id="A0A813FWR5"/>
<dbReference type="Pfam" id="PF04142">
    <property type="entry name" value="Nuc_sug_transp"/>
    <property type="match status" value="1"/>
</dbReference>
<evidence type="ECO:0000256" key="2">
    <source>
        <dbReference type="ARBA" id="ARBA00022692"/>
    </source>
</evidence>
<dbReference type="OrthoDB" id="447672at2759"/>
<protein>
    <recommendedName>
        <fullName evidence="8">UDP-galactose transporter</fullName>
    </recommendedName>
</protein>
<evidence type="ECO:0000313" key="7">
    <source>
        <dbReference type="Proteomes" id="UP000654075"/>
    </source>
</evidence>
<accession>A0A813FWR5</accession>
<organism evidence="6 7">
    <name type="scientific">Polarella glacialis</name>
    <name type="common">Dinoflagellate</name>
    <dbReference type="NCBI Taxonomy" id="89957"/>
    <lineage>
        <taxon>Eukaryota</taxon>
        <taxon>Sar</taxon>
        <taxon>Alveolata</taxon>
        <taxon>Dinophyceae</taxon>
        <taxon>Suessiales</taxon>
        <taxon>Suessiaceae</taxon>
        <taxon>Polarella</taxon>
    </lineage>
</organism>
<keyword evidence="3 5" id="KW-1133">Transmembrane helix</keyword>
<evidence type="ECO:0000313" key="6">
    <source>
        <dbReference type="EMBL" id="CAE8618423.1"/>
    </source>
</evidence>
<dbReference type="GO" id="GO:0000139">
    <property type="term" value="C:Golgi membrane"/>
    <property type="evidence" value="ECO:0007669"/>
    <property type="project" value="InterPro"/>
</dbReference>
<keyword evidence="4 5" id="KW-0472">Membrane</keyword>
<dbReference type="EMBL" id="CAJNNV010026527">
    <property type="protein sequence ID" value="CAE8618423.1"/>
    <property type="molecule type" value="Genomic_DNA"/>
</dbReference>
<evidence type="ECO:0008006" key="8">
    <source>
        <dbReference type="Google" id="ProtNLM"/>
    </source>
</evidence>
<comment type="caution">
    <text evidence="6">The sequence shown here is derived from an EMBL/GenBank/DDBJ whole genome shotgun (WGS) entry which is preliminary data.</text>
</comment>
<comment type="subcellular location">
    <subcellularLocation>
        <location evidence="1">Membrane</location>
        <topology evidence="1">Multi-pass membrane protein</topology>
    </subcellularLocation>
</comment>
<gene>
    <name evidence="6" type="ORF">PGLA1383_LOCUS36041</name>
</gene>
<feature type="non-terminal residue" evidence="6">
    <location>
        <position position="164"/>
    </location>
</feature>
<dbReference type="Proteomes" id="UP000654075">
    <property type="component" value="Unassembled WGS sequence"/>
</dbReference>
<evidence type="ECO:0000256" key="4">
    <source>
        <dbReference type="ARBA" id="ARBA00023136"/>
    </source>
</evidence>
<evidence type="ECO:0000256" key="5">
    <source>
        <dbReference type="SAM" id="Phobius"/>
    </source>
</evidence>
<keyword evidence="7" id="KW-1185">Reference proteome</keyword>
<name>A0A813FWR5_POLGL</name>
<feature type="transmembrane region" description="Helical" evidence="5">
    <location>
        <begin position="69"/>
        <end position="88"/>
    </location>
</feature>
<dbReference type="InterPro" id="IPR007271">
    <property type="entry name" value="Nuc_sug_transpt"/>
</dbReference>
<reference evidence="6" key="1">
    <citation type="submission" date="2021-02" db="EMBL/GenBank/DDBJ databases">
        <authorList>
            <person name="Dougan E. K."/>
            <person name="Rhodes N."/>
            <person name="Thang M."/>
            <person name="Chan C."/>
        </authorList>
    </citation>
    <scope>NUCLEOTIDE SEQUENCE</scope>
</reference>
<evidence type="ECO:0000256" key="1">
    <source>
        <dbReference type="ARBA" id="ARBA00004141"/>
    </source>
</evidence>
<proteinExistence type="predicted"/>
<dbReference type="NCBIfam" id="TIGR00803">
    <property type="entry name" value="nst"/>
    <property type="match status" value="1"/>
</dbReference>
<feature type="transmembrane region" description="Helical" evidence="5">
    <location>
        <begin position="26"/>
        <end position="48"/>
    </location>
</feature>
<dbReference type="PANTHER" id="PTHR10231">
    <property type="entry name" value="NUCLEOTIDE-SUGAR TRANSMEMBRANE TRANSPORTER"/>
    <property type="match status" value="1"/>
</dbReference>
<evidence type="ECO:0000256" key="3">
    <source>
        <dbReference type="ARBA" id="ARBA00022989"/>
    </source>
</evidence>